<dbReference type="Proteomes" id="UP000789920">
    <property type="component" value="Unassembled WGS sequence"/>
</dbReference>
<feature type="non-terminal residue" evidence="1">
    <location>
        <position position="1"/>
    </location>
</feature>
<accession>A0ACA9QEV4</accession>
<protein>
    <submittedName>
        <fullName evidence="1">29462_t:CDS:1</fullName>
    </submittedName>
</protein>
<gene>
    <name evidence="1" type="ORF">RPERSI_LOCUS13977</name>
</gene>
<evidence type="ECO:0000313" key="1">
    <source>
        <dbReference type="EMBL" id="CAG8749034.1"/>
    </source>
</evidence>
<evidence type="ECO:0000313" key="2">
    <source>
        <dbReference type="Proteomes" id="UP000789920"/>
    </source>
</evidence>
<proteinExistence type="predicted"/>
<name>A0ACA9QEV4_9GLOM</name>
<dbReference type="EMBL" id="CAJVQC010031648">
    <property type="protein sequence ID" value="CAG8749034.1"/>
    <property type="molecule type" value="Genomic_DNA"/>
</dbReference>
<organism evidence="1 2">
    <name type="scientific">Racocetra persica</name>
    <dbReference type="NCBI Taxonomy" id="160502"/>
    <lineage>
        <taxon>Eukaryota</taxon>
        <taxon>Fungi</taxon>
        <taxon>Fungi incertae sedis</taxon>
        <taxon>Mucoromycota</taxon>
        <taxon>Glomeromycotina</taxon>
        <taxon>Glomeromycetes</taxon>
        <taxon>Diversisporales</taxon>
        <taxon>Gigasporaceae</taxon>
        <taxon>Racocetra</taxon>
    </lineage>
</organism>
<comment type="caution">
    <text evidence="1">The sequence shown here is derived from an EMBL/GenBank/DDBJ whole genome shotgun (WGS) entry which is preliminary data.</text>
</comment>
<reference evidence="1" key="1">
    <citation type="submission" date="2021-06" db="EMBL/GenBank/DDBJ databases">
        <authorList>
            <person name="Kallberg Y."/>
            <person name="Tangrot J."/>
            <person name="Rosling A."/>
        </authorList>
    </citation>
    <scope>NUCLEOTIDE SEQUENCE</scope>
    <source>
        <strain evidence="1">MA461A</strain>
    </source>
</reference>
<keyword evidence="2" id="KW-1185">Reference proteome</keyword>
<sequence>YKGPLRLLSTSGADWDFQEAPDLQEILKRSLTEFFYAYKKGNRDKKSSPLFTIMGGAGIGKSRLLMELPQIARSVVDNDELKKRLDNALIFNISFENGTSYSPNREKDPLIAIGIRICKKHHLTPYTILKRIAHSRHQKISDLTVFLLLDGVHSLMENSNDGLDKDSKFHSCLSEVTNLIITSKSFIIGCCSATSMKPMRNILARSRQLRIQLPIPQLKAPSRSHKPVFDMEKPLVKILVGDMGGNGRALEALEQVIPSNFDDRCISDIVHQLLMKLKKLYSDIFDNADSYKELLRVILSNTPLSINCPVPGTNLRPDQFAEMGLVRFEAEQDSALGRLTCPYVWVWLMARAVNDPILLNWRFDDHDEIQHLRNPEKVSLVELSIHTIHPGSAFDSCIDNDIYLKSRPLKLVYSSEQISTKSNSIASIIHENGTINATDGQHLIINGEGAPAGDIFCYITEKTSIGQEGNITEVLQIKKLDRKTNISLNTYLEERHKAAGKNDIFLLITTGKTQINSSQLPARSGIVHQKNWKEYFGPFAGRAFIYANVEPPDINTASRCWLSGIGGIGHKYADIIIKKRPYQSLEDCHQKTGIALKILKQCNCIINRTNNNDGFTEAIR</sequence>